<keyword evidence="2 8" id="KW-0378">Hydrolase</keyword>
<organism evidence="8 9">
    <name type="scientific">Vibrio aerogenes CECT 7868</name>
    <dbReference type="NCBI Taxonomy" id="1216006"/>
    <lineage>
        <taxon>Bacteria</taxon>
        <taxon>Pseudomonadati</taxon>
        <taxon>Pseudomonadota</taxon>
        <taxon>Gammaproteobacteria</taxon>
        <taxon>Vibrionales</taxon>
        <taxon>Vibrionaceae</taxon>
        <taxon>Vibrio</taxon>
    </lineage>
</organism>
<keyword evidence="1" id="KW-0645">Protease</keyword>
<dbReference type="PANTHER" id="PTHR10188:SF6">
    <property type="entry name" value="N(4)-(BETA-N-ACETYLGLUCOSAMINYL)-L-ASPARAGINASE"/>
    <property type="match status" value="1"/>
</dbReference>
<dbReference type="GO" id="GO:0016811">
    <property type="term" value="F:hydrolase activity, acting on carbon-nitrogen (but not peptide) bonds, in linear amides"/>
    <property type="evidence" value="ECO:0007669"/>
    <property type="project" value="UniProtKB-ARBA"/>
</dbReference>
<dbReference type="FunFam" id="3.60.20.30:FF:000001">
    <property type="entry name" value="Isoaspartyl peptidase/L-asparaginase"/>
    <property type="match status" value="1"/>
</dbReference>
<dbReference type="SUPFAM" id="SSF56235">
    <property type="entry name" value="N-terminal nucleophile aminohydrolases (Ntn hydrolases)"/>
    <property type="match status" value="1"/>
</dbReference>
<evidence type="ECO:0000313" key="8">
    <source>
        <dbReference type="EMBL" id="SHI19040.1"/>
    </source>
</evidence>
<evidence type="ECO:0000256" key="4">
    <source>
        <dbReference type="ARBA" id="ARBA00069124"/>
    </source>
</evidence>
<feature type="site" description="Cleavage; by autolysis" evidence="7">
    <location>
        <begin position="189"/>
        <end position="190"/>
    </location>
</feature>
<gene>
    <name evidence="8" type="primary">iaaA</name>
    <name evidence="8" type="ORF">VA7868_02272</name>
</gene>
<dbReference type="CDD" id="cd04701">
    <property type="entry name" value="Asparaginase_2"/>
    <property type="match status" value="1"/>
</dbReference>
<proteinExistence type="predicted"/>
<dbReference type="EMBL" id="FQXZ01000022">
    <property type="protein sequence ID" value="SHI19040.1"/>
    <property type="molecule type" value="Genomic_DNA"/>
</dbReference>
<evidence type="ECO:0000256" key="6">
    <source>
        <dbReference type="PIRSR" id="PIRSR600246-2"/>
    </source>
</evidence>
<dbReference type="Proteomes" id="UP000184608">
    <property type="component" value="Unassembled WGS sequence"/>
</dbReference>
<name>A0A1M5Z492_9VIBR</name>
<sequence>MRLTAPLYPKEVCCMPNEYAIVIHGGAGAMSKGKLTPAQESEIKSVLKSIVEEGLAALKAEADALDVVQKAVNRLEDSIWFNAGKGAVFNHQGNHELDASIMCGKNLEAGAVSGIRFSPNPIDVAREVMMNSPHVYLGGEGAEQFARVQGLPQVENDYFSTDLRYQQLQSAIKAQAVILEPTDHDYKYGTVGAVAFDKHGNLAAATSTGGITNKQYGRIGDSPVIGAGTYANNQTCAVSATGHGEHFLRHVVAHNISSRMMLANESLEQATHHVVFKDLPSTGGSGGVIAVDHKGNISLPFNTEGMYRGWGGSNQPAQSKIYE</sequence>
<dbReference type="AlphaFoldDB" id="A0A1M5Z492"/>
<evidence type="ECO:0000256" key="3">
    <source>
        <dbReference type="ARBA" id="ARBA00022813"/>
    </source>
</evidence>
<accession>A0A1M5Z492</accession>
<evidence type="ECO:0000256" key="7">
    <source>
        <dbReference type="PIRSR" id="PIRSR600246-3"/>
    </source>
</evidence>
<dbReference type="PANTHER" id="PTHR10188">
    <property type="entry name" value="L-ASPARAGINASE"/>
    <property type="match status" value="1"/>
</dbReference>
<keyword evidence="9" id="KW-1185">Reference proteome</keyword>
<reference evidence="8 9" key="1">
    <citation type="submission" date="2016-11" db="EMBL/GenBank/DDBJ databases">
        <authorList>
            <person name="Jaros S."/>
            <person name="Januszkiewicz K."/>
            <person name="Wedrychowicz H."/>
        </authorList>
    </citation>
    <scope>NUCLEOTIDE SEQUENCE [LARGE SCALE GENOMIC DNA]</scope>
    <source>
        <strain evidence="8 9">CECT 7868</strain>
    </source>
</reference>
<feature type="active site" description="Nucleophile" evidence="5">
    <location>
        <position position="190"/>
    </location>
</feature>
<keyword evidence="3" id="KW-0068">Autocatalytic cleavage</keyword>
<evidence type="ECO:0000256" key="2">
    <source>
        <dbReference type="ARBA" id="ARBA00022801"/>
    </source>
</evidence>
<dbReference type="GO" id="GO:0006508">
    <property type="term" value="P:proteolysis"/>
    <property type="evidence" value="ECO:0007669"/>
    <property type="project" value="UniProtKB-KW"/>
</dbReference>
<dbReference type="STRING" id="1216006.VA7868_02272"/>
<dbReference type="InterPro" id="IPR029055">
    <property type="entry name" value="Ntn_hydrolases_N"/>
</dbReference>
<dbReference type="GO" id="GO:0008233">
    <property type="term" value="F:peptidase activity"/>
    <property type="evidence" value="ECO:0007669"/>
    <property type="project" value="UniProtKB-KW"/>
</dbReference>
<protein>
    <recommendedName>
        <fullName evidence="4">Isoaspartyl peptidase</fullName>
    </recommendedName>
</protein>
<evidence type="ECO:0000256" key="5">
    <source>
        <dbReference type="PIRSR" id="PIRSR600246-1"/>
    </source>
</evidence>
<evidence type="ECO:0000256" key="1">
    <source>
        <dbReference type="ARBA" id="ARBA00022670"/>
    </source>
</evidence>
<feature type="binding site" evidence="6">
    <location>
        <begin position="218"/>
        <end position="221"/>
    </location>
    <ligand>
        <name>substrate</name>
    </ligand>
</feature>
<feature type="binding site" evidence="6">
    <location>
        <begin position="241"/>
        <end position="244"/>
    </location>
    <ligand>
        <name>substrate</name>
    </ligand>
</feature>
<evidence type="ECO:0000313" key="9">
    <source>
        <dbReference type="Proteomes" id="UP000184608"/>
    </source>
</evidence>
<dbReference type="Pfam" id="PF01112">
    <property type="entry name" value="Asparaginase_2"/>
    <property type="match status" value="1"/>
</dbReference>
<dbReference type="InterPro" id="IPR000246">
    <property type="entry name" value="Peptidase_T2"/>
</dbReference>
<dbReference type="Gene3D" id="3.60.20.30">
    <property type="entry name" value="(Glycosyl)asparaginase"/>
    <property type="match status" value="1"/>
</dbReference>